<feature type="compositionally biased region" description="Basic and acidic residues" evidence="4">
    <location>
        <begin position="243"/>
        <end position="262"/>
    </location>
</feature>
<evidence type="ECO:0000256" key="1">
    <source>
        <dbReference type="ARBA" id="ARBA00004123"/>
    </source>
</evidence>
<evidence type="ECO:0008006" key="7">
    <source>
        <dbReference type="Google" id="ProtNLM"/>
    </source>
</evidence>
<dbReference type="InterPro" id="IPR013633">
    <property type="entry name" value="NRDE-2"/>
</dbReference>
<dbReference type="EMBL" id="SEOQ01000051">
    <property type="protein sequence ID" value="TFY71447.1"/>
    <property type="molecule type" value="Genomic_DNA"/>
</dbReference>
<feature type="compositionally biased region" description="Basic residues" evidence="4">
    <location>
        <begin position="82"/>
        <end position="101"/>
    </location>
</feature>
<evidence type="ECO:0000313" key="6">
    <source>
        <dbReference type="Proteomes" id="UP000298327"/>
    </source>
</evidence>
<feature type="region of interest" description="Disordered" evidence="4">
    <location>
        <begin position="195"/>
        <end position="280"/>
    </location>
</feature>
<comment type="similarity">
    <text evidence="2">Belongs to the NRDE2 family.</text>
</comment>
<comment type="subcellular location">
    <subcellularLocation>
        <location evidence="1">Nucleus</location>
    </subcellularLocation>
</comment>
<dbReference type="PANTHER" id="PTHR13471:SF0">
    <property type="entry name" value="NUCLEAR EXOSOME REGULATOR NRDE2"/>
    <property type="match status" value="1"/>
</dbReference>
<evidence type="ECO:0000256" key="2">
    <source>
        <dbReference type="ARBA" id="ARBA00009265"/>
    </source>
</evidence>
<proteinExistence type="inferred from homology"/>
<feature type="compositionally biased region" description="Low complexity" evidence="4">
    <location>
        <begin position="38"/>
        <end position="57"/>
    </location>
</feature>
<dbReference type="Gene3D" id="1.25.40.10">
    <property type="entry name" value="Tetratricopeptide repeat domain"/>
    <property type="match status" value="1"/>
</dbReference>
<dbReference type="AlphaFoldDB" id="A0A4Y9ZBT9"/>
<sequence>MENGTNPADAEIPRVLNEITSAFAFDTPKTPQQRAHSSMDAPSFSSFAPSFSSFPDFEQGSSKHVPPSKSSEHPEDNADEKRRKHRSSKKEKDKKRKKARNKGGEVDDEKSRGNARRDAVPFNDDRESRPYALDDRQSRPVFYTDRKGDPLNVRFGGLYAKEVPKYQLVAWGRKILGLDGSWTVVHRGGGGLEVGIGGRRKTPSITDSSSRVLLNAPPTRRLIPSSADASRYQESDGFIKLPSAKDRHGDQSYRSIERSKDDADSDFDSSSATSGLDLSEEDEIEGLTLTSFQEKTRSLEQRLTADPTSTSNWLSLLSHSLSQIPSTSRSSTKTRADITHSIVSRALTSLPKNVPAHKLRLIYLQAGEEIWEAPKLRDEWEKALKEGNADVKMAWLDWRTRMGGRALDDVLDDALRTLQLSTSELERLRIFWRTAVTLRQAGYIERAMAMFQVQAELIFNMPSPILRSSFEEQLDALEEYWESEAPRIGESGGNGWAAWVAAGKPEHFADAAHPSQESLSNTADPYTSWACQEVQSDRMLQPPSRSTEPAADEDPFSTVLFSDVRPFLSTFLSVRGKSGFRLVWLSFLGLHVPGLETLLSSSETTDDRWCEIHLSSTPYLASIYPPAPEQRRITGSSYAGVLIGQQEEYASGFGPVKTWGYRAVGPMDVFGDTNWGMWTREDVQGVNVEFIRRVFERCQLDTKGDDAEWDVLNLTFEAVLSVKGALKVSRGLLANARESVAHWSAHARLERLRGRLDDARKIYRTVTSTPSSSENKLSLGPLWYDWADMEWLDGQSDAAIQVIFRAAGLDATTGLGVAILRAKRILDDTARTIPGTLWKVQESWLRLAALLELLTSASSADCPAFLSAPIKQGSIADESAAVSSLTMLYHHVLTLRGAAKPTVLRERLDQALVVYPNNTAILGMFLEAQKGQGVWGRVRELLEVGTEDSGEQPKNVARRVADVWVAGWEKGRWDWEIERTRGGLAAAVESERTRGSPILWRLYIELEIRAGQLRRAKDLLFRALGQCPFVKELYLLAFDALRSVFTARELNALAESMAERGLRMRKGLDDAVAGWTEDKEEEESSGEEDEIEADAREQQRLRPY</sequence>
<dbReference type="Proteomes" id="UP000298327">
    <property type="component" value="Unassembled WGS sequence"/>
</dbReference>
<keyword evidence="3" id="KW-0539">Nucleus</keyword>
<evidence type="ECO:0000313" key="5">
    <source>
        <dbReference type="EMBL" id="TFY71447.1"/>
    </source>
</evidence>
<dbReference type="Pfam" id="PF08424">
    <property type="entry name" value="NRDE-2"/>
    <property type="match status" value="1"/>
</dbReference>
<gene>
    <name evidence="5" type="ORF">EVG20_g1553</name>
</gene>
<evidence type="ECO:0000256" key="3">
    <source>
        <dbReference type="ARBA" id="ARBA00023242"/>
    </source>
</evidence>
<dbReference type="GO" id="GO:0071013">
    <property type="term" value="C:catalytic step 2 spliceosome"/>
    <property type="evidence" value="ECO:0007669"/>
    <property type="project" value="TreeGrafter"/>
</dbReference>
<keyword evidence="6" id="KW-1185">Reference proteome</keyword>
<dbReference type="STRING" id="205917.A0A4Y9ZBT9"/>
<feature type="compositionally biased region" description="Basic and acidic residues" evidence="4">
    <location>
        <begin position="1093"/>
        <end position="1104"/>
    </location>
</feature>
<feature type="region of interest" description="Disordered" evidence="4">
    <location>
        <begin position="23"/>
        <end position="139"/>
    </location>
</feature>
<evidence type="ECO:0000256" key="4">
    <source>
        <dbReference type="SAM" id="MobiDB-lite"/>
    </source>
</evidence>
<accession>A0A4Y9ZBT9</accession>
<organism evidence="5 6">
    <name type="scientific">Dentipellis fragilis</name>
    <dbReference type="NCBI Taxonomy" id="205917"/>
    <lineage>
        <taxon>Eukaryota</taxon>
        <taxon>Fungi</taxon>
        <taxon>Dikarya</taxon>
        <taxon>Basidiomycota</taxon>
        <taxon>Agaricomycotina</taxon>
        <taxon>Agaricomycetes</taxon>
        <taxon>Russulales</taxon>
        <taxon>Hericiaceae</taxon>
        <taxon>Dentipellis</taxon>
    </lineage>
</organism>
<feature type="region of interest" description="Disordered" evidence="4">
    <location>
        <begin position="1073"/>
        <end position="1104"/>
    </location>
</feature>
<dbReference type="InterPro" id="IPR011990">
    <property type="entry name" value="TPR-like_helical_dom_sf"/>
</dbReference>
<dbReference type="OrthoDB" id="297219at2759"/>
<dbReference type="PANTHER" id="PTHR13471">
    <property type="entry name" value="TETRATRICOPEPTIDE-LIKE HELICAL"/>
    <property type="match status" value="1"/>
</dbReference>
<name>A0A4Y9ZBT9_9AGAM</name>
<reference evidence="5 6" key="1">
    <citation type="submission" date="2019-02" db="EMBL/GenBank/DDBJ databases">
        <title>Genome sequencing of the rare red list fungi Dentipellis fragilis.</title>
        <authorList>
            <person name="Buettner E."/>
            <person name="Kellner H."/>
        </authorList>
    </citation>
    <scope>NUCLEOTIDE SEQUENCE [LARGE SCALE GENOMIC DNA]</scope>
    <source>
        <strain evidence="5 6">DSM 105465</strain>
    </source>
</reference>
<feature type="compositionally biased region" description="Acidic residues" evidence="4">
    <location>
        <begin position="1078"/>
        <end position="1092"/>
    </location>
</feature>
<feature type="compositionally biased region" description="Polar residues" evidence="4">
    <location>
        <begin position="203"/>
        <end position="212"/>
    </location>
</feature>
<comment type="caution">
    <text evidence="5">The sequence shown here is derived from an EMBL/GenBank/DDBJ whole genome shotgun (WGS) entry which is preliminary data.</text>
</comment>
<dbReference type="GO" id="GO:1902369">
    <property type="term" value="P:negative regulation of RNA catabolic process"/>
    <property type="evidence" value="ECO:0007669"/>
    <property type="project" value="TreeGrafter"/>
</dbReference>
<dbReference type="GO" id="GO:0031048">
    <property type="term" value="P:regulatory ncRNA-mediated heterochromatin formation"/>
    <property type="evidence" value="ECO:0007669"/>
    <property type="project" value="TreeGrafter"/>
</dbReference>
<feature type="compositionally biased region" description="Basic and acidic residues" evidence="4">
    <location>
        <begin position="70"/>
        <end position="81"/>
    </location>
</feature>
<protein>
    <recommendedName>
        <fullName evidence="7">DUF1740-domain-containing protein</fullName>
    </recommendedName>
</protein>
<feature type="compositionally biased region" description="Basic and acidic residues" evidence="4">
    <location>
        <begin position="102"/>
        <end position="139"/>
    </location>
</feature>